<reference evidence="2" key="1">
    <citation type="submission" date="2021-02" db="EMBL/GenBank/DDBJ databases">
        <authorList>
            <person name="Dougan E. K."/>
            <person name="Rhodes N."/>
            <person name="Thang M."/>
            <person name="Chan C."/>
        </authorList>
    </citation>
    <scope>NUCLEOTIDE SEQUENCE</scope>
</reference>
<feature type="region of interest" description="Disordered" evidence="1">
    <location>
        <begin position="1"/>
        <end position="21"/>
    </location>
</feature>
<comment type="caution">
    <text evidence="2">The sequence shown here is derived from an EMBL/GenBank/DDBJ whole genome shotgun (WGS) entry which is preliminary data.</text>
</comment>
<keyword evidence="3" id="KW-1185">Reference proteome</keyword>
<organism evidence="2 3">
    <name type="scientific">Symbiodinium necroappetens</name>
    <dbReference type="NCBI Taxonomy" id="1628268"/>
    <lineage>
        <taxon>Eukaryota</taxon>
        <taxon>Sar</taxon>
        <taxon>Alveolata</taxon>
        <taxon>Dinophyceae</taxon>
        <taxon>Suessiales</taxon>
        <taxon>Symbiodiniaceae</taxon>
        <taxon>Symbiodinium</taxon>
    </lineage>
</organism>
<dbReference type="OrthoDB" id="412051at2759"/>
<accession>A0A812X4S0</accession>
<feature type="compositionally biased region" description="Basic and acidic residues" evidence="1">
    <location>
        <begin position="113"/>
        <end position="122"/>
    </location>
</feature>
<protein>
    <submittedName>
        <fullName evidence="2">TrpD protein</fullName>
    </submittedName>
</protein>
<name>A0A812X4S0_9DINO</name>
<feature type="region of interest" description="Disordered" evidence="1">
    <location>
        <begin position="91"/>
        <end position="122"/>
    </location>
</feature>
<dbReference type="Proteomes" id="UP000601435">
    <property type="component" value="Unassembled WGS sequence"/>
</dbReference>
<sequence>MQRRPSRSRSPAKGDAGEKEDVQLDSLVQIGAGMGLSLDQAFALGEQVLSGQIARVGGDIVQIKQPSEAEAQVQEVRSTLDAGLLTDIQHGQKTQTAAAIEEQSVPEPAGSPDSRKVQKEPSEAEKLLAGMEKMSKKFKEQLSSLQQLPGTPGSSKVLKDMLRYYGSLVSTWERCLSKLAPMEPLEDLQHLPVTIEVRGFMRPECNRDFKLDKDSNLNGKPVYRTQDDGEEYFLYWTSLRWRICKRLQKDHGSYHDLQHAVRWGAERFVAEQCEGMETSYWVEFYDDGGYQMLNILFNPVFADLRQPQTPPEFKEEAFVVDKTNFPRSQPPKGYEAGLYYHLDTSSGKMDRKTHVTWGKTIRGVAYGNYVKVGTVFLPCILRGRKVLTLLKDMDRDKLDSMRQEFSGSEDE</sequence>
<dbReference type="EMBL" id="CAJNJA010035341">
    <property type="protein sequence ID" value="CAE7705740.1"/>
    <property type="molecule type" value="Genomic_DNA"/>
</dbReference>
<proteinExistence type="predicted"/>
<dbReference type="AlphaFoldDB" id="A0A812X4S0"/>
<gene>
    <name evidence="2" type="primary">trpD</name>
    <name evidence="2" type="ORF">SNEC2469_LOCUS20344</name>
</gene>
<evidence type="ECO:0000256" key="1">
    <source>
        <dbReference type="SAM" id="MobiDB-lite"/>
    </source>
</evidence>
<evidence type="ECO:0000313" key="2">
    <source>
        <dbReference type="EMBL" id="CAE7705740.1"/>
    </source>
</evidence>
<evidence type="ECO:0000313" key="3">
    <source>
        <dbReference type="Proteomes" id="UP000601435"/>
    </source>
</evidence>